<dbReference type="GO" id="GO:0005524">
    <property type="term" value="F:ATP binding"/>
    <property type="evidence" value="ECO:0007669"/>
    <property type="project" value="UniProtKB-KW"/>
</dbReference>
<dbReference type="InterPro" id="IPR014818">
    <property type="entry name" value="Phage/plasmid_primase_P4_C"/>
</dbReference>
<dbReference type="SUPFAM" id="SSF52540">
    <property type="entry name" value="P-loop containing nucleoside triphosphate hydrolases"/>
    <property type="match status" value="1"/>
</dbReference>
<sequence>MPISGLMIKVILVVNIEKFKIMDYKKLLGDIINAIPQSITPTNKKGTNAEICDKIQQTAISIGHPFQTFRDQCVYCYTGNHWVSIDDFDLKIFLREALGRMTNNMVEASQREVVEGLFKQFPYTVMGLAVEQDKEKINFQNGTFNLKTGRLEQHLYLDYFRYVLPYPYNLNATCQMFMKYLDRVLPDKDAQKVLAEYIGWIFTPLKLEKVLFLYGSGKNGKSVFVDIVEALLGKENISHESLSDMCGENGDRSRANLSGKLLNTCSDVAPNAFSGDIFKRIASGEPISTRQLYKDVATLTDYAKMLFCLNELPRTNDKSNGYFRRFLIVPFKVQIPKSEVDPKLAEKIVSTELPGIMNWVLEGRKRLITQSGFTESSLCQKQLEEYRYGSGVRKKVNLILPDGFKL</sequence>
<evidence type="ECO:0000256" key="1">
    <source>
        <dbReference type="ARBA" id="ARBA00022741"/>
    </source>
</evidence>
<dbReference type="InterPro" id="IPR045455">
    <property type="entry name" value="NrS-1_pol-like_helicase"/>
</dbReference>
<evidence type="ECO:0000256" key="3">
    <source>
        <dbReference type="ARBA" id="ARBA00022840"/>
    </source>
</evidence>
<dbReference type="Pfam" id="PF08706">
    <property type="entry name" value="D5_N"/>
    <property type="match status" value="1"/>
</dbReference>
<proteinExistence type="predicted"/>
<evidence type="ECO:0000313" key="6">
    <source>
        <dbReference type="EMBL" id="KAA5254282.1"/>
    </source>
</evidence>
<evidence type="ECO:0000259" key="4">
    <source>
        <dbReference type="PROSITE" id="PS51206"/>
    </source>
</evidence>
<protein>
    <submittedName>
        <fullName evidence="5">DNA primase</fullName>
    </submittedName>
</protein>
<evidence type="ECO:0000313" key="7">
    <source>
        <dbReference type="Proteomes" id="UP000421791"/>
    </source>
</evidence>
<feature type="domain" description="SF3 helicase" evidence="4">
    <location>
        <begin position="189"/>
        <end position="344"/>
    </location>
</feature>
<dbReference type="GO" id="GO:0016787">
    <property type="term" value="F:hydrolase activity"/>
    <property type="evidence" value="ECO:0007669"/>
    <property type="project" value="UniProtKB-KW"/>
</dbReference>
<keyword evidence="2" id="KW-0378">Hydrolase</keyword>
<comment type="caution">
    <text evidence="5">The sequence shown here is derived from an EMBL/GenBank/DDBJ whole genome shotgun (WGS) entry which is preliminary data.</text>
</comment>
<dbReference type="SMART" id="SM00885">
    <property type="entry name" value="D5_N"/>
    <property type="match status" value="1"/>
</dbReference>
<accession>A0A7J4YK30</accession>
<dbReference type="Proteomes" id="UP000421791">
    <property type="component" value="Unassembled WGS sequence"/>
</dbReference>
<reference evidence="7 8" key="1">
    <citation type="journal article" date="2019" name="Nat. Med.">
        <title>A library of human gut bacterial isolates paired with longitudinal multiomics data enables mechanistic microbiome research.</title>
        <authorList>
            <person name="Poyet M."/>
            <person name="Groussin M."/>
            <person name="Gibbons S.M."/>
            <person name="Avila-Pacheco J."/>
            <person name="Jiang X."/>
            <person name="Kearney S.M."/>
            <person name="Perrotta A.R."/>
            <person name="Berdy B."/>
            <person name="Zhao S."/>
            <person name="Lieberman T.D."/>
            <person name="Swanson P.K."/>
            <person name="Smith M."/>
            <person name="Roesemann S."/>
            <person name="Alexander J.E."/>
            <person name="Rich S.A."/>
            <person name="Livny J."/>
            <person name="Vlamakis H."/>
            <person name="Clish C."/>
            <person name="Bullock K."/>
            <person name="Deik A."/>
            <person name="Scott J."/>
            <person name="Pierce K.A."/>
            <person name="Xavier R.J."/>
            <person name="Alm E.J."/>
        </authorList>
    </citation>
    <scope>NUCLEOTIDE SEQUENCE [LARGE SCALE GENOMIC DNA]</scope>
    <source>
        <strain evidence="6 8">BIOML-A2</strain>
        <strain evidence="5 7">BIOML-A6</strain>
    </source>
</reference>
<keyword evidence="3" id="KW-0067">ATP-binding</keyword>
<dbReference type="InterPro" id="IPR014015">
    <property type="entry name" value="Helicase_SF3_DNA-vir"/>
</dbReference>
<dbReference type="PROSITE" id="PS51206">
    <property type="entry name" value="SF3_HELICASE_1"/>
    <property type="match status" value="1"/>
</dbReference>
<dbReference type="InterPro" id="IPR051620">
    <property type="entry name" value="ORF904-like_C"/>
</dbReference>
<dbReference type="EMBL" id="VWAG01000037">
    <property type="protein sequence ID" value="KAA5254282.1"/>
    <property type="molecule type" value="Genomic_DNA"/>
</dbReference>
<keyword evidence="8" id="KW-1185">Reference proteome</keyword>
<dbReference type="Pfam" id="PF19263">
    <property type="entry name" value="DUF5906"/>
    <property type="match status" value="1"/>
</dbReference>
<evidence type="ECO:0000313" key="8">
    <source>
        <dbReference type="Proteomes" id="UP000440198"/>
    </source>
</evidence>
<evidence type="ECO:0000256" key="2">
    <source>
        <dbReference type="ARBA" id="ARBA00022801"/>
    </source>
</evidence>
<dbReference type="InterPro" id="IPR027417">
    <property type="entry name" value="P-loop_NTPase"/>
</dbReference>
<dbReference type="AlphaFoldDB" id="A0A7J4YK30"/>
<dbReference type="Proteomes" id="UP000440198">
    <property type="component" value="Unassembled WGS sequence"/>
</dbReference>
<dbReference type="PANTHER" id="PTHR35372">
    <property type="entry name" value="ATP BINDING PROTEIN-RELATED"/>
    <property type="match status" value="1"/>
</dbReference>
<organism evidence="5 7">
    <name type="scientific">Bacteroides finegoldii</name>
    <dbReference type="NCBI Taxonomy" id="338188"/>
    <lineage>
        <taxon>Bacteria</taxon>
        <taxon>Pseudomonadati</taxon>
        <taxon>Bacteroidota</taxon>
        <taxon>Bacteroidia</taxon>
        <taxon>Bacteroidales</taxon>
        <taxon>Bacteroidaceae</taxon>
        <taxon>Bacteroides</taxon>
    </lineage>
</organism>
<dbReference type="EMBL" id="VWAK01000040">
    <property type="protein sequence ID" value="KAA5228211.1"/>
    <property type="molecule type" value="Genomic_DNA"/>
</dbReference>
<dbReference type="NCBIfam" id="TIGR01613">
    <property type="entry name" value="primase_Cterm"/>
    <property type="match status" value="1"/>
</dbReference>
<dbReference type="InterPro" id="IPR006500">
    <property type="entry name" value="Helicase_put_C_phage/plasmid"/>
</dbReference>
<evidence type="ECO:0000313" key="5">
    <source>
        <dbReference type="EMBL" id="KAA5228211.1"/>
    </source>
</evidence>
<keyword evidence="1" id="KW-0547">Nucleotide-binding</keyword>
<name>A0A7J4YK30_9BACE</name>
<gene>
    <name evidence="6" type="ORF">F2Z09_16430</name>
    <name evidence="5" type="ORF">F2Z22_18095</name>
</gene>
<dbReference type="Gene3D" id="3.40.50.300">
    <property type="entry name" value="P-loop containing nucleotide triphosphate hydrolases"/>
    <property type="match status" value="1"/>
</dbReference>
<dbReference type="PANTHER" id="PTHR35372:SF2">
    <property type="entry name" value="SF3 HELICASE DOMAIN-CONTAINING PROTEIN"/>
    <property type="match status" value="1"/>
</dbReference>